<feature type="region of interest" description="Disordered" evidence="1">
    <location>
        <begin position="388"/>
        <end position="423"/>
    </location>
</feature>
<dbReference type="GO" id="GO:0005576">
    <property type="term" value="C:extracellular region"/>
    <property type="evidence" value="ECO:0007669"/>
    <property type="project" value="GOC"/>
</dbReference>
<dbReference type="GO" id="GO:1904158">
    <property type="term" value="P:axonemal central apparatus assembly"/>
    <property type="evidence" value="ECO:0007669"/>
    <property type="project" value="TreeGrafter"/>
</dbReference>
<keyword evidence="4" id="KW-1185">Reference proteome</keyword>
<dbReference type="GeneTree" id="ENSGT00390000013693"/>
<reference evidence="3" key="1">
    <citation type="submission" date="2025-05" db="UniProtKB">
        <authorList>
            <consortium name="Ensembl"/>
        </authorList>
    </citation>
    <scope>IDENTIFICATION</scope>
</reference>
<evidence type="ECO:0000313" key="3">
    <source>
        <dbReference type="Ensembl" id="ENSEBUP00000007442.1"/>
    </source>
</evidence>
<evidence type="ECO:0000313" key="4">
    <source>
        <dbReference type="Proteomes" id="UP000694388"/>
    </source>
</evidence>
<keyword evidence="2" id="KW-0732">Signal</keyword>
<feature type="compositionally biased region" description="Basic and acidic residues" evidence="1">
    <location>
        <begin position="391"/>
        <end position="423"/>
    </location>
</feature>
<evidence type="ECO:0000256" key="2">
    <source>
        <dbReference type="SAM" id="SignalP"/>
    </source>
</evidence>
<proteinExistence type="predicted"/>
<feature type="chain" id="PRO_5044680489" description="Sperm associated antigen 17" evidence="2">
    <location>
        <begin position="25"/>
        <end position="1220"/>
    </location>
</feature>
<dbReference type="Ensembl" id="ENSEBUT00000007924.1">
    <property type="protein sequence ID" value="ENSEBUP00000007442.1"/>
    <property type="gene ID" value="ENSEBUG00000004795.1"/>
</dbReference>
<name>A0A8C4PZJ9_EPTBU</name>
<dbReference type="InterPro" id="IPR026173">
    <property type="entry name" value="SPAG17"/>
</dbReference>
<organism evidence="3 4">
    <name type="scientific">Eptatretus burgeri</name>
    <name type="common">Inshore hagfish</name>
    <dbReference type="NCBI Taxonomy" id="7764"/>
    <lineage>
        <taxon>Eukaryota</taxon>
        <taxon>Metazoa</taxon>
        <taxon>Chordata</taxon>
        <taxon>Craniata</taxon>
        <taxon>Vertebrata</taxon>
        <taxon>Cyclostomata</taxon>
        <taxon>Myxini</taxon>
        <taxon>Myxiniformes</taxon>
        <taxon>Myxinidae</taxon>
        <taxon>Eptatretinae</taxon>
        <taxon>Eptatretus</taxon>
    </lineage>
</organism>
<feature type="region of interest" description="Disordered" evidence="1">
    <location>
        <begin position="563"/>
        <end position="590"/>
    </location>
</feature>
<dbReference type="PANTHER" id="PTHR21963:SF1">
    <property type="entry name" value="SPERM-ASSOCIATED ANTIGEN 17"/>
    <property type="match status" value="1"/>
</dbReference>
<dbReference type="GO" id="GO:1990716">
    <property type="term" value="C:axonemal central apparatus"/>
    <property type="evidence" value="ECO:0007669"/>
    <property type="project" value="TreeGrafter"/>
</dbReference>
<accession>A0A8C4PZJ9</accession>
<evidence type="ECO:0000256" key="1">
    <source>
        <dbReference type="SAM" id="MobiDB-lite"/>
    </source>
</evidence>
<dbReference type="GO" id="GO:0003351">
    <property type="term" value="P:epithelial cilium movement involved in extracellular fluid movement"/>
    <property type="evidence" value="ECO:0007669"/>
    <property type="project" value="TreeGrafter"/>
</dbReference>
<sequence length="1220" mass="137745">MKCIPLECCSTSLILYCLLEQVVASKEGWSLPNSPESPGASDGLHPEIAKTLAFMMHTLAIESTEKELLADFAHPEAIQSNTPIAPKLLSYGDEISHRTHHLEPTRDLDVSQVELQMLNLLLRSKIMRTTTGSTDKLQRAHAQHLLQHCSVDNRSDMVVHHAIMQFVFESLELPHIGTSEHGRAILWDRPLAFVEKPVSTSITRKLLDGTEEPNVALQGEANESSEGMETIQTLIKSTQLRCLDDWTHCEHYRPSVLIQVLLNAKESYHSMQRYSLASEDAVLFCFYNPLTQPLQLQETWHCSLHTNIYFRDYLEHVADSISEWIQWEFINGPMDITNDGRIKLNDKKYPGMTPEIDNLKNTSICEKRAQADNFEHLACNTSIRTKSLKGQVKETEQEKEAENKKGWKSESKRAPSSTKKKEPLADCLVKDQDVALTTKVNMDPPAKANITPLKHVFLGYEMDHKLVHLSGTDTTLFPVDGGEIHVKTTHFAKEDTAVQTCIRVDGHCFTIHTRIIGSTEELPDIAEPLVEEMQPSVRPELFSMILADGIVLSFSQSRGHCETEGSTFSINPLSTQNSSPSHTSLKQHLTPCQRSRNKSWWRRLVLPRCCLTVKIESALRSPEVAPCCVPGLRAPSRCSQPTVLETLRFMRTARPRTCTPEDRPRRLADILVIFHGIYTLCPKAHVTCEAIDSDGNIFRVQSDGKTAVIKAGGDGLQDEEFEDRESLTSLKTKRPESYGEHAPRFFLIHPDWSGTELLRMQDVEQFLSESTCDPSTVLLQESLPDNAAVQSVTVLTPEERNWSTSWLSPPFSEGFTSVGLRTQSERCILSQKATKLGLGLSSGRGHRLASGIFAFDASRPALPPSCPPVLHIRQLLSFPRISPQQRHDLQLRLKGYLEELRQKEKWTQEVRPLDLQNGGKQISTTGGHRVYLYTSNSKSQDQDLEETEISQRYLLAIQKVPPTPAVQVNIADAVEEISETEREKREKKRLLWSDKIEWCRKKEQEARECLHDLVRKAIPPYFSSQREKVVYVNQIPELEALTQALPPLNKKEACILTTTPQNHDNREASPHESIMHHSLSADHIKDLKPQEVPQTTKPNILLTKAGPWDSSALRESSTQTKCKSLFFDLLGNSRKNRVPLPLSMEVPHPRHIPNPRVLNYSLDTNPFLFVPAHVAFGEVRRGERCSRNVMLHNLSLQKHRYVGLAVKHEILIMIGLSSSS</sequence>
<dbReference type="Ensembl" id="ENSEBUT00000007812.1">
    <property type="protein sequence ID" value="ENSEBUP00000007334.1"/>
    <property type="gene ID" value="ENSEBUG00000004795.1"/>
</dbReference>
<feature type="signal peptide" evidence="2">
    <location>
        <begin position="1"/>
        <end position="24"/>
    </location>
</feature>
<dbReference type="Proteomes" id="UP000694388">
    <property type="component" value="Unplaced"/>
</dbReference>
<evidence type="ECO:0008006" key="5">
    <source>
        <dbReference type="Google" id="ProtNLM"/>
    </source>
</evidence>
<protein>
    <recommendedName>
        <fullName evidence="5">Sperm associated antigen 17</fullName>
    </recommendedName>
</protein>
<dbReference type="PANTHER" id="PTHR21963">
    <property type="entry name" value="PF6"/>
    <property type="match status" value="1"/>
</dbReference>
<dbReference type="AlphaFoldDB" id="A0A8C4PZJ9"/>